<evidence type="ECO:0000256" key="1">
    <source>
        <dbReference type="SAM" id="MobiDB-lite"/>
    </source>
</evidence>
<sequence length="198" mass="19943">MTNTATQTRPQSRSAETARRTRRSTSRAAAERSEAAATEQPATTRPAGRRTAGTRTTTGRTAAQEATTAAKAAAKTAPAAPGEAGPAGPAEPSPAERAAERAAGKAVAGAESALAQAKWTARTLASAVPLPEPRRLLYYGGIGALAALGILEWPVAAVAAVGVWVATHTDGHEQASHRAAGPPGADMEGVRGVPATAR</sequence>
<feature type="region of interest" description="Disordered" evidence="1">
    <location>
        <begin position="1"/>
        <end position="109"/>
    </location>
</feature>
<keyword evidence="3" id="KW-1185">Reference proteome</keyword>
<gene>
    <name evidence="2" type="ORF">Drose_18460</name>
</gene>
<dbReference type="Proteomes" id="UP001058271">
    <property type="component" value="Chromosome"/>
</dbReference>
<organism evidence="2 3">
    <name type="scientific">Dactylosporangium roseum</name>
    <dbReference type="NCBI Taxonomy" id="47989"/>
    <lineage>
        <taxon>Bacteria</taxon>
        <taxon>Bacillati</taxon>
        <taxon>Actinomycetota</taxon>
        <taxon>Actinomycetes</taxon>
        <taxon>Micromonosporales</taxon>
        <taxon>Micromonosporaceae</taxon>
        <taxon>Dactylosporangium</taxon>
    </lineage>
</organism>
<evidence type="ECO:0000313" key="3">
    <source>
        <dbReference type="Proteomes" id="UP001058271"/>
    </source>
</evidence>
<dbReference type="RefSeq" id="WP_260729448.1">
    <property type="nucleotide sequence ID" value="NZ_BAAABS010000090.1"/>
</dbReference>
<evidence type="ECO:0000313" key="2">
    <source>
        <dbReference type="EMBL" id="UWZ40009.1"/>
    </source>
</evidence>
<feature type="region of interest" description="Disordered" evidence="1">
    <location>
        <begin position="172"/>
        <end position="198"/>
    </location>
</feature>
<proteinExistence type="predicted"/>
<name>A0ABY5ZEA4_9ACTN</name>
<protein>
    <submittedName>
        <fullName evidence="2">Uncharacterized protein</fullName>
    </submittedName>
</protein>
<dbReference type="EMBL" id="CP073721">
    <property type="protein sequence ID" value="UWZ40009.1"/>
    <property type="molecule type" value="Genomic_DNA"/>
</dbReference>
<accession>A0ABY5ZEA4</accession>
<feature type="compositionally biased region" description="Low complexity" evidence="1">
    <location>
        <begin position="35"/>
        <end position="96"/>
    </location>
</feature>
<reference evidence="2" key="1">
    <citation type="submission" date="2021-04" db="EMBL/GenBank/DDBJ databases">
        <title>Biosynthetic gene clusters of Dactylosporangioum roseum.</title>
        <authorList>
            <person name="Hartkoorn R.C."/>
            <person name="Beaudoing E."/>
            <person name="Hot D."/>
            <person name="Moureu S."/>
        </authorList>
    </citation>
    <scope>NUCLEOTIDE SEQUENCE</scope>
    <source>
        <strain evidence="2">NRRL B-16295</strain>
    </source>
</reference>
<feature type="compositionally biased region" description="Polar residues" evidence="1">
    <location>
        <begin position="1"/>
        <end position="11"/>
    </location>
</feature>